<accession>A0ABR7MKK1</accession>
<dbReference type="NCBIfam" id="NF009492">
    <property type="entry name" value="PRK12853.1-3"/>
    <property type="match status" value="1"/>
</dbReference>
<dbReference type="PANTHER" id="PTHR23429">
    <property type="entry name" value="GLUCOSE-6-PHOSPHATE 1-DEHYDROGENASE G6PD"/>
    <property type="match status" value="1"/>
</dbReference>
<dbReference type="PROSITE" id="PS00069">
    <property type="entry name" value="G6P_DEHYDROGENASE"/>
    <property type="match status" value="1"/>
</dbReference>
<evidence type="ECO:0000256" key="1">
    <source>
        <dbReference type="ARBA" id="ARBA00004937"/>
    </source>
</evidence>
<dbReference type="PRINTS" id="PR00079">
    <property type="entry name" value="G6PDHDRGNASE"/>
</dbReference>
<protein>
    <recommendedName>
        <fullName evidence="7">Glucose-6-phosphate 1-dehydrogenase</fullName>
        <shortName evidence="7">G6PD</shortName>
        <ecNumber evidence="7">1.1.1.49</ecNumber>
    </recommendedName>
</protein>
<feature type="binding site" evidence="7">
    <location>
        <position position="190"/>
    </location>
    <ligand>
        <name>substrate</name>
    </ligand>
</feature>
<evidence type="ECO:0000313" key="11">
    <source>
        <dbReference type="Proteomes" id="UP000622017"/>
    </source>
</evidence>
<evidence type="ECO:0000313" key="10">
    <source>
        <dbReference type="EMBL" id="MBC6611603.1"/>
    </source>
</evidence>
<dbReference type="EC" id="1.1.1.49" evidence="7"/>
<evidence type="ECO:0000256" key="6">
    <source>
        <dbReference type="ARBA" id="ARBA00023277"/>
    </source>
</evidence>
<proteinExistence type="inferred from homology"/>
<evidence type="ECO:0000256" key="5">
    <source>
        <dbReference type="ARBA" id="ARBA00023002"/>
    </source>
</evidence>
<feature type="domain" description="Glucose-6-phosphate dehydrogenase NAD-binding" evidence="8">
    <location>
        <begin position="13"/>
        <end position="195"/>
    </location>
</feature>
<feature type="binding site" evidence="7">
    <location>
        <position position="224"/>
    </location>
    <ligand>
        <name>substrate</name>
    </ligand>
</feature>
<name>A0ABR7MKK1_9BACT</name>
<dbReference type="InterPro" id="IPR022674">
    <property type="entry name" value="G6P_DH_NAD-bd"/>
</dbReference>
<gene>
    <name evidence="7 10" type="primary">zwf</name>
    <name evidence="10" type="ORF">H8B15_11750</name>
</gene>
<feature type="binding site" evidence="7">
    <location>
        <position position="156"/>
    </location>
    <ligand>
        <name>NADP(+)</name>
        <dbReference type="ChEBI" id="CHEBI:58349"/>
    </ligand>
</feature>
<feature type="binding site" evidence="7">
    <location>
        <position position="186"/>
    </location>
    <ligand>
        <name>substrate</name>
    </ligand>
</feature>
<dbReference type="InterPro" id="IPR001282">
    <property type="entry name" value="G6P_DH"/>
</dbReference>
<dbReference type="PANTHER" id="PTHR23429:SF0">
    <property type="entry name" value="GLUCOSE-6-PHOSPHATE 1-DEHYDROGENASE"/>
    <property type="match status" value="1"/>
</dbReference>
<dbReference type="PIRSF" id="PIRSF000110">
    <property type="entry name" value="G6PD"/>
    <property type="match status" value="1"/>
</dbReference>
<keyword evidence="6 7" id="KW-0119">Carbohydrate metabolism</keyword>
<evidence type="ECO:0000259" key="8">
    <source>
        <dbReference type="Pfam" id="PF00479"/>
    </source>
</evidence>
<comment type="caution">
    <text evidence="7">Lacks conserved residue(s) required for the propagation of feature annotation.</text>
</comment>
<evidence type="ECO:0000256" key="4">
    <source>
        <dbReference type="ARBA" id="ARBA00022857"/>
    </source>
</evidence>
<dbReference type="NCBIfam" id="TIGR00871">
    <property type="entry name" value="zwf"/>
    <property type="match status" value="1"/>
</dbReference>
<keyword evidence="4 7" id="KW-0521">NADP</keyword>
<comment type="similarity">
    <text evidence="2 7">Belongs to the glucose-6-phosphate dehydrogenase family.</text>
</comment>
<dbReference type="EMBL" id="JACSCY010000008">
    <property type="protein sequence ID" value="MBC6611603.1"/>
    <property type="molecule type" value="Genomic_DNA"/>
</dbReference>
<dbReference type="SUPFAM" id="SSF55347">
    <property type="entry name" value="Glyceraldehyde-3-phosphate dehydrogenase-like, C-terminal domain"/>
    <property type="match status" value="1"/>
</dbReference>
<dbReference type="Gene3D" id="3.40.50.720">
    <property type="entry name" value="NAD(P)-binding Rossmann-like Domain"/>
    <property type="match status" value="1"/>
</dbReference>
<feature type="binding site" evidence="7">
    <location>
        <begin position="93"/>
        <end position="94"/>
    </location>
    <ligand>
        <name>NADP(+)</name>
        <dbReference type="ChEBI" id="CHEBI:58349"/>
    </ligand>
</feature>
<dbReference type="Proteomes" id="UP000622017">
    <property type="component" value="Unassembled WGS sequence"/>
</dbReference>
<feature type="binding site" evidence="7">
    <location>
        <position position="50"/>
    </location>
    <ligand>
        <name>NADP(+)</name>
        <dbReference type="ChEBI" id="CHEBI:58349"/>
    </ligand>
</feature>
<comment type="catalytic activity">
    <reaction evidence="7">
        <text>D-glucose 6-phosphate + NADP(+) = 6-phospho-D-glucono-1,5-lactone + NADPH + H(+)</text>
        <dbReference type="Rhea" id="RHEA:15841"/>
        <dbReference type="ChEBI" id="CHEBI:15378"/>
        <dbReference type="ChEBI" id="CHEBI:57783"/>
        <dbReference type="ChEBI" id="CHEBI:57955"/>
        <dbReference type="ChEBI" id="CHEBI:58349"/>
        <dbReference type="ChEBI" id="CHEBI:61548"/>
        <dbReference type="EC" id="1.1.1.49"/>
    </reaction>
</comment>
<sequence>MSNNEKIQPTIFVIFGGTGDLNARKLAPALYNLFLDGWLPTQFAILGTGRTKLTDEAFRDKVREDIDKFSRRGKVNSDKWEEFAQHMTYQVSDLNDAATYTQFGERVAEHEADWNVKAQVIYYLAVSPNFFPIIARNLSEAKLAEDPDRVRIVIEKPFGHDLETAKELNDLLAGIFQERQIYRIDHYLGKETVQNIMAFRFANAILEPLWNRNYIEHVQISVTEQLGMGDRGDYYDGSGALRDMIQNHLLQLLCLVAMEPPVSFEADEVRNRKVDVLRAMRRFGPEEVRSAAVRGQYAKGWVEGKEVPGYREENKVDPESNTETFAAIKFFVDNWRWQGVPFYLRTGKRLHRSASIITIQFKDVPHLIFPNESSEAWHQNRLVISIQPEMSIRLQVQAKRPGLDMVLNRVDMVFDYQGTYTNDTPEAYETLLLDTMIGDQTLFMRGDQVEAAWDLIMPILSAWESKKSMNFPNYSADSWGPEIAEALIARDGFHWFTLPLHDKKEC</sequence>
<comment type="pathway">
    <text evidence="1 7">Carbohydrate degradation; pentose phosphate pathway; D-ribulose 5-phosphate from D-glucose 6-phosphate (oxidative stage): step 1/3.</text>
</comment>
<evidence type="ECO:0000256" key="2">
    <source>
        <dbReference type="ARBA" id="ARBA00009975"/>
    </source>
</evidence>
<evidence type="ECO:0000259" key="9">
    <source>
        <dbReference type="Pfam" id="PF02781"/>
    </source>
</evidence>
<dbReference type="SUPFAM" id="SSF51735">
    <property type="entry name" value="NAD(P)-binding Rossmann-fold domains"/>
    <property type="match status" value="1"/>
</dbReference>
<keyword evidence="3 7" id="KW-0313">Glucose metabolism</keyword>
<dbReference type="InterPro" id="IPR022675">
    <property type="entry name" value="G6P_DH_C"/>
</dbReference>
<evidence type="ECO:0000256" key="7">
    <source>
        <dbReference type="HAMAP-Rule" id="MF_00966"/>
    </source>
</evidence>
<keyword evidence="11" id="KW-1185">Reference proteome</keyword>
<feature type="binding site" evidence="7">
    <location>
        <position position="348"/>
    </location>
    <ligand>
        <name>substrate</name>
    </ligand>
</feature>
<feature type="active site" description="Proton acceptor" evidence="7">
    <location>
        <position position="248"/>
    </location>
</feature>
<dbReference type="Gene3D" id="3.30.360.10">
    <property type="entry name" value="Dihydrodipicolinate Reductase, domain 2"/>
    <property type="match status" value="1"/>
</dbReference>
<dbReference type="InterPro" id="IPR036291">
    <property type="entry name" value="NAD(P)-bd_dom_sf"/>
</dbReference>
<comment type="function">
    <text evidence="7">Catalyzes the oxidation of glucose 6-phosphate to 6-phosphogluconolactone.</text>
</comment>
<comment type="caution">
    <text evidence="10">The sequence shown here is derived from an EMBL/GenBank/DDBJ whole genome shotgun (WGS) entry which is preliminary data.</text>
</comment>
<dbReference type="RefSeq" id="WP_187319997.1">
    <property type="nucleotide sequence ID" value="NZ_JACSCY010000008.1"/>
</dbReference>
<dbReference type="HAMAP" id="MF_00966">
    <property type="entry name" value="G6PD"/>
    <property type="match status" value="1"/>
</dbReference>
<dbReference type="Pfam" id="PF02781">
    <property type="entry name" value="G6PD_C"/>
    <property type="match status" value="1"/>
</dbReference>
<feature type="domain" description="Glucose-6-phosphate dehydrogenase C-terminal" evidence="9">
    <location>
        <begin position="197"/>
        <end position="495"/>
    </location>
</feature>
<dbReference type="InterPro" id="IPR019796">
    <property type="entry name" value="G6P_DH_AS"/>
</dbReference>
<reference evidence="10 11" key="1">
    <citation type="submission" date="2020-08" db="EMBL/GenBank/DDBJ databases">
        <title>Hymenobacter sp.</title>
        <authorList>
            <person name="Kim M.K."/>
        </authorList>
    </citation>
    <scope>NUCLEOTIDE SEQUENCE [LARGE SCALE GENOMIC DNA]</scope>
    <source>
        <strain evidence="10 11">BT507</strain>
    </source>
</reference>
<dbReference type="Pfam" id="PF00479">
    <property type="entry name" value="G6PD_N"/>
    <property type="match status" value="1"/>
</dbReference>
<feature type="binding site" evidence="7">
    <location>
        <position position="243"/>
    </location>
    <ligand>
        <name>substrate</name>
    </ligand>
</feature>
<keyword evidence="5 7" id="KW-0560">Oxidoreductase</keyword>
<organism evidence="10 11">
    <name type="scientific">Hymenobacter citatus</name>
    <dbReference type="NCBI Taxonomy" id="2763506"/>
    <lineage>
        <taxon>Bacteria</taxon>
        <taxon>Pseudomonadati</taxon>
        <taxon>Bacteroidota</taxon>
        <taxon>Cytophagia</taxon>
        <taxon>Cytophagales</taxon>
        <taxon>Hymenobacteraceae</taxon>
        <taxon>Hymenobacter</taxon>
    </lineage>
</organism>
<evidence type="ECO:0000256" key="3">
    <source>
        <dbReference type="ARBA" id="ARBA00022526"/>
    </source>
</evidence>